<keyword evidence="2" id="KW-0472">Membrane</keyword>
<dbReference type="EMBL" id="JAOWLY010000013">
    <property type="protein sequence ID" value="MDG4984773.1"/>
    <property type="molecule type" value="Genomic_DNA"/>
</dbReference>
<feature type="compositionally biased region" description="Low complexity" evidence="1">
    <location>
        <begin position="44"/>
        <end position="67"/>
    </location>
</feature>
<organism evidence="3 4">
    <name type="scientific">Lactococcus lactis</name>
    <dbReference type="NCBI Taxonomy" id="1358"/>
    <lineage>
        <taxon>Bacteria</taxon>
        <taxon>Bacillati</taxon>
        <taxon>Bacillota</taxon>
        <taxon>Bacilli</taxon>
        <taxon>Lactobacillales</taxon>
        <taxon>Streptococcaceae</taxon>
        <taxon>Lactococcus</taxon>
    </lineage>
</organism>
<evidence type="ECO:0008006" key="5">
    <source>
        <dbReference type="Google" id="ProtNLM"/>
    </source>
</evidence>
<accession>A0A9X4S5I8</accession>
<keyword evidence="2" id="KW-0812">Transmembrane</keyword>
<evidence type="ECO:0000313" key="3">
    <source>
        <dbReference type="EMBL" id="MDG4984773.1"/>
    </source>
</evidence>
<name>A0A9X4S5I8_9LACT</name>
<keyword evidence="2" id="KW-1133">Transmembrane helix</keyword>
<protein>
    <recommendedName>
        <fullName evidence="5">Lipoprotein</fullName>
    </recommendedName>
</protein>
<gene>
    <name evidence="3" type="ORF">OGZ51_11515</name>
</gene>
<feature type="region of interest" description="Disordered" evidence="1">
    <location>
        <begin position="33"/>
        <end position="69"/>
    </location>
</feature>
<reference evidence="3" key="1">
    <citation type="submission" date="2022-10" db="EMBL/GenBank/DDBJ databases">
        <authorList>
            <person name="Turner M.S."/>
            <person name="Huang W."/>
        </authorList>
    </citation>
    <scope>NUCLEOTIDE SEQUENCE</scope>
    <source>
        <strain evidence="3">3</strain>
    </source>
</reference>
<reference evidence="3" key="2">
    <citation type="journal article" date="2023" name="Food Microbiol.">
        <title>Evaluation of the fermentation potential of lactic acid bacteria isolated from herbs, fruits and vegetables as starter cultures in nut-based milk alternatives.</title>
        <authorList>
            <person name="Huang W."/>
            <person name="Dong A."/>
            <person name="Pham H.T."/>
            <person name="Zhou C."/>
            <person name="Huo Z."/>
            <person name="Watjen A.P."/>
            <person name="Prakash S."/>
            <person name="Bang-Berthelsen C.H."/>
            <person name="Turner M.S."/>
        </authorList>
    </citation>
    <scope>NUCLEOTIDE SEQUENCE</scope>
    <source>
        <strain evidence="3">3</strain>
    </source>
</reference>
<dbReference type="RefSeq" id="WP_201179632.1">
    <property type="nucleotide sequence ID" value="NZ_JADBCE010000016.1"/>
</dbReference>
<feature type="transmembrane region" description="Helical" evidence="2">
    <location>
        <begin position="6"/>
        <end position="23"/>
    </location>
</feature>
<proteinExistence type="predicted"/>
<evidence type="ECO:0000256" key="1">
    <source>
        <dbReference type="SAM" id="MobiDB-lite"/>
    </source>
</evidence>
<sequence length="206" mass="22455">MKKISIILFMLIAICSGVVFFFYHQNAQTTKTSSSQRYITDKPSMSSSSAISSSSSSSSTEASSSSSEETDKATKAIITDYLESYVTYDLTVKSITDRATTLSKLMTADAYKTAEIQSTTDSLVAITNKWLTTKQIDTSSGNVALVSQAYQSSTVTPSASDKTRFYVELHYKETPATTKESTDKTQLLWLTVANDKVSGLDVITTK</sequence>
<dbReference type="AlphaFoldDB" id="A0A9X4S5I8"/>
<dbReference type="Proteomes" id="UP001152614">
    <property type="component" value="Unassembled WGS sequence"/>
</dbReference>
<evidence type="ECO:0000313" key="4">
    <source>
        <dbReference type="Proteomes" id="UP001152614"/>
    </source>
</evidence>
<evidence type="ECO:0000256" key="2">
    <source>
        <dbReference type="SAM" id="Phobius"/>
    </source>
</evidence>
<comment type="caution">
    <text evidence="3">The sequence shown here is derived from an EMBL/GenBank/DDBJ whole genome shotgun (WGS) entry which is preliminary data.</text>
</comment>